<accession>A0AAV5BJV3</accession>
<keyword evidence="1" id="KW-0175">Coiled coil</keyword>
<dbReference type="PANTHER" id="PTHR37237:SF1">
    <property type="entry name" value="OS02G0567000 PROTEIN"/>
    <property type="match status" value="1"/>
</dbReference>
<sequence length="147" mass="15477">MRGVGGPLLTIGDLLSDLAVDDGDDPLASGGDVSAPSSPLAAQSSGQADPADLSRLFEEHYNNLMKALQENDPSWPSLMLKLCAALKTADKLVSSANTNAEQLLEKVKLLESVLERGDCVVADIVEGLQKSGLAMDHWSSQSKLSSK</sequence>
<evidence type="ECO:0000313" key="4">
    <source>
        <dbReference type="EMBL" id="GJM85940.1"/>
    </source>
</evidence>
<comment type="caution">
    <text evidence="4">The sequence shown here is derived from an EMBL/GenBank/DDBJ whole genome shotgun (WGS) entry which is preliminary data.</text>
</comment>
<evidence type="ECO:0000256" key="2">
    <source>
        <dbReference type="SAM" id="MobiDB-lite"/>
    </source>
</evidence>
<keyword evidence="5" id="KW-1185">Reference proteome</keyword>
<protein>
    <submittedName>
        <fullName evidence="4">Uncharacterized protein</fullName>
    </submittedName>
</protein>
<dbReference type="EMBL" id="BQKI01000001">
    <property type="protein sequence ID" value="GJM85312.1"/>
    <property type="molecule type" value="Genomic_DNA"/>
</dbReference>
<dbReference type="Proteomes" id="UP001054889">
    <property type="component" value="Unassembled WGS sequence"/>
</dbReference>
<name>A0AAV5BJV3_ELECO</name>
<dbReference type="PANTHER" id="PTHR37237">
    <property type="entry name" value="OS02G0567000 PROTEIN"/>
    <property type="match status" value="1"/>
</dbReference>
<reference evidence="4" key="2">
    <citation type="submission" date="2021-12" db="EMBL/GenBank/DDBJ databases">
        <title>Resequencing data analysis of finger millet.</title>
        <authorList>
            <person name="Hatakeyama M."/>
            <person name="Aluri S."/>
            <person name="Balachadran M.T."/>
            <person name="Sivarajan S.R."/>
            <person name="Poveda L."/>
            <person name="Shimizu-Inatsugi R."/>
            <person name="Schlapbach R."/>
            <person name="Sreeman S.M."/>
            <person name="Shimizu K.K."/>
        </authorList>
    </citation>
    <scope>NUCLEOTIDE SEQUENCE</scope>
</reference>
<evidence type="ECO:0000256" key="1">
    <source>
        <dbReference type="SAM" id="Coils"/>
    </source>
</evidence>
<dbReference type="AlphaFoldDB" id="A0AAV5BJV3"/>
<organism evidence="4 5">
    <name type="scientific">Eleusine coracana subsp. coracana</name>
    <dbReference type="NCBI Taxonomy" id="191504"/>
    <lineage>
        <taxon>Eukaryota</taxon>
        <taxon>Viridiplantae</taxon>
        <taxon>Streptophyta</taxon>
        <taxon>Embryophyta</taxon>
        <taxon>Tracheophyta</taxon>
        <taxon>Spermatophyta</taxon>
        <taxon>Magnoliopsida</taxon>
        <taxon>Liliopsida</taxon>
        <taxon>Poales</taxon>
        <taxon>Poaceae</taxon>
        <taxon>PACMAD clade</taxon>
        <taxon>Chloridoideae</taxon>
        <taxon>Cynodonteae</taxon>
        <taxon>Eleusininae</taxon>
        <taxon>Eleusine</taxon>
    </lineage>
</organism>
<feature type="region of interest" description="Disordered" evidence="2">
    <location>
        <begin position="22"/>
        <end position="49"/>
    </location>
</feature>
<proteinExistence type="predicted"/>
<gene>
    <name evidence="4" type="primary">ga01749</name>
    <name evidence="3" type="synonym">ga01062</name>
    <name evidence="3" type="ORF">PR202_ga01062</name>
    <name evidence="4" type="ORF">PR202_ga01749</name>
</gene>
<dbReference type="EMBL" id="BQKI01000001">
    <property type="protein sequence ID" value="GJM85940.1"/>
    <property type="molecule type" value="Genomic_DNA"/>
</dbReference>
<feature type="coiled-coil region" evidence="1">
    <location>
        <begin position="86"/>
        <end position="113"/>
    </location>
</feature>
<reference evidence="4" key="1">
    <citation type="journal article" date="2018" name="DNA Res.">
        <title>Multiple hybrid de novo genome assembly of finger millet, an orphan allotetraploid crop.</title>
        <authorList>
            <person name="Hatakeyama M."/>
            <person name="Aluri S."/>
            <person name="Balachadran M.T."/>
            <person name="Sivarajan S.R."/>
            <person name="Patrignani A."/>
            <person name="Gruter S."/>
            <person name="Poveda L."/>
            <person name="Shimizu-Inatsugi R."/>
            <person name="Baeten J."/>
            <person name="Francoijs K.J."/>
            <person name="Nataraja K.N."/>
            <person name="Reddy Y.A.N."/>
            <person name="Phadnis S."/>
            <person name="Ravikumar R.L."/>
            <person name="Schlapbach R."/>
            <person name="Sreeman S.M."/>
            <person name="Shimizu K.K."/>
        </authorList>
    </citation>
    <scope>NUCLEOTIDE SEQUENCE</scope>
</reference>
<evidence type="ECO:0000313" key="3">
    <source>
        <dbReference type="EMBL" id="GJM85312.1"/>
    </source>
</evidence>
<feature type="compositionally biased region" description="Low complexity" evidence="2">
    <location>
        <begin position="34"/>
        <end position="48"/>
    </location>
</feature>
<evidence type="ECO:0000313" key="5">
    <source>
        <dbReference type="Proteomes" id="UP001054889"/>
    </source>
</evidence>